<sequence length="102" mass="11300">MSSSSSPPTNAAAEADMLPSLPPEILNNILAWLPFKEVGRTCCLSHANYSAAAVSGMLARCAVHVEGFDVFVRRLFQRRALCWLRVLADKRVRAQPQLRIHP</sequence>
<reference evidence="3" key="2">
    <citation type="submission" date="2013-12" db="EMBL/GenBank/DDBJ databases">
        <authorList>
            <person name="Yu Y."/>
            <person name="Lee S."/>
            <person name="de Baynast K."/>
            <person name="Wissotski M."/>
            <person name="Liu L."/>
            <person name="Talag J."/>
            <person name="Goicoechea J."/>
            <person name="Angelova A."/>
            <person name="Jetty R."/>
            <person name="Kudrna D."/>
            <person name="Golser W."/>
            <person name="Rivera L."/>
            <person name="Zhang J."/>
            <person name="Wing R."/>
        </authorList>
    </citation>
    <scope>NUCLEOTIDE SEQUENCE</scope>
</reference>
<protein>
    <recommendedName>
        <fullName evidence="1">F-box domain-containing protein</fullName>
    </recommendedName>
</protein>
<dbReference type="Proteomes" id="UP000032180">
    <property type="component" value="Chromosome 8"/>
</dbReference>
<dbReference type="STRING" id="77586.A0A0D9X620"/>
<dbReference type="EnsemblPlants" id="LPERR08G07360.1">
    <property type="protein sequence ID" value="LPERR08G07360.1"/>
    <property type="gene ID" value="LPERR08G07360"/>
</dbReference>
<name>A0A0D9X620_9ORYZ</name>
<reference evidence="2 3" key="1">
    <citation type="submission" date="2012-08" db="EMBL/GenBank/DDBJ databases">
        <title>Oryza genome evolution.</title>
        <authorList>
            <person name="Wing R.A."/>
        </authorList>
    </citation>
    <scope>NUCLEOTIDE SEQUENCE</scope>
</reference>
<dbReference type="HOGENOM" id="CLU_2281515_0_0_1"/>
<organism evidence="2 3">
    <name type="scientific">Leersia perrieri</name>
    <dbReference type="NCBI Taxonomy" id="77586"/>
    <lineage>
        <taxon>Eukaryota</taxon>
        <taxon>Viridiplantae</taxon>
        <taxon>Streptophyta</taxon>
        <taxon>Embryophyta</taxon>
        <taxon>Tracheophyta</taxon>
        <taxon>Spermatophyta</taxon>
        <taxon>Magnoliopsida</taxon>
        <taxon>Liliopsida</taxon>
        <taxon>Poales</taxon>
        <taxon>Poaceae</taxon>
        <taxon>BOP clade</taxon>
        <taxon>Oryzoideae</taxon>
        <taxon>Oryzeae</taxon>
        <taxon>Oryzinae</taxon>
        <taxon>Leersia</taxon>
    </lineage>
</organism>
<dbReference type="Pfam" id="PF00646">
    <property type="entry name" value="F-box"/>
    <property type="match status" value="1"/>
</dbReference>
<proteinExistence type="predicted"/>
<dbReference type="Gramene" id="LPERR08G07360.1">
    <property type="protein sequence ID" value="LPERR08G07360.1"/>
    <property type="gene ID" value="LPERR08G07360"/>
</dbReference>
<dbReference type="AlphaFoldDB" id="A0A0D9X620"/>
<accession>A0A0D9X620</accession>
<evidence type="ECO:0000259" key="1">
    <source>
        <dbReference type="Pfam" id="PF00646"/>
    </source>
</evidence>
<evidence type="ECO:0000313" key="3">
    <source>
        <dbReference type="Proteomes" id="UP000032180"/>
    </source>
</evidence>
<reference evidence="2" key="3">
    <citation type="submission" date="2015-04" db="UniProtKB">
        <authorList>
            <consortium name="EnsemblPlants"/>
        </authorList>
    </citation>
    <scope>IDENTIFICATION</scope>
</reference>
<keyword evidence="3" id="KW-1185">Reference proteome</keyword>
<dbReference type="SUPFAM" id="SSF81383">
    <property type="entry name" value="F-box domain"/>
    <property type="match status" value="1"/>
</dbReference>
<feature type="domain" description="F-box" evidence="1">
    <location>
        <begin position="18"/>
        <end position="47"/>
    </location>
</feature>
<evidence type="ECO:0000313" key="2">
    <source>
        <dbReference type="EnsemblPlants" id="LPERR08G07360.1"/>
    </source>
</evidence>
<dbReference type="InterPro" id="IPR001810">
    <property type="entry name" value="F-box_dom"/>
</dbReference>
<dbReference type="InterPro" id="IPR036047">
    <property type="entry name" value="F-box-like_dom_sf"/>
</dbReference>